<feature type="compositionally biased region" description="Low complexity" evidence="1">
    <location>
        <begin position="13"/>
        <end position="23"/>
    </location>
</feature>
<reference evidence="2" key="1">
    <citation type="submission" date="2023-02" db="EMBL/GenBank/DDBJ databases">
        <title>Actinokineospora globicatena NBRC 15670.</title>
        <authorList>
            <person name="Ichikawa N."/>
            <person name="Sato H."/>
            <person name="Tonouchi N."/>
        </authorList>
    </citation>
    <scope>NUCLEOTIDE SEQUENCE</scope>
    <source>
        <strain evidence="2">NBRC 15670</strain>
    </source>
</reference>
<protein>
    <submittedName>
        <fullName evidence="2">Uncharacterized protein</fullName>
    </submittedName>
</protein>
<name>A0A9W6QKR3_9PSEU</name>
<dbReference type="EMBL" id="BSSD01000001">
    <property type="protein sequence ID" value="GLW90013.1"/>
    <property type="molecule type" value="Genomic_DNA"/>
</dbReference>
<dbReference type="AlphaFoldDB" id="A0A9W6QKR3"/>
<gene>
    <name evidence="2" type="ORF">Aglo03_08290</name>
</gene>
<evidence type="ECO:0000313" key="3">
    <source>
        <dbReference type="Proteomes" id="UP001165042"/>
    </source>
</evidence>
<organism evidence="2 3">
    <name type="scientific">Actinokineospora globicatena</name>
    <dbReference type="NCBI Taxonomy" id="103729"/>
    <lineage>
        <taxon>Bacteria</taxon>
        <taxon>Bacillati</taxon>
        <taxon>Actinomycetota</taxon>
        <taxon>Actinomycetes</taxon>
        <taxon>Pseudonocardiales</taxon>
        <taxon>Pseudonocardiaceae</taxon>
        <taxon>Actinokineospora</taxon>
    </lineage>
</organism>
<accession>A0A9W6QKR3</accession>
<keyword evidence="3" id="KW-1185">Reference proteome</keyword>
<dbReference type="Proteomes" id="UP001165042">
    <property type="component" value="Unassembled WGS sequence"/>
</dbReference>
<evidence type="ECO:0000313" key="2">
    <source>
        <dbReference type="EMBL" id="GLW90013.1"/>
    </source>
</evidence>
<comment type="caution">
    <text evidence="2">The sequence shown here is derived from an EMBL/GenBank/DDBJ whole genome shotgun (WGS) entry which is preliminary data.</text>
</comment>
<sequence>MPGGFADAFDADTTNPTLTTPRTINAKDSNDPTRRAPRTPT</sequence>
<feature type="region of interest" description="Disordered" evidence="1">
    <location>
        <begin position="1"/>
        <end position="41"/>
    </location>
</feature>
<evidence type="ECO:0000256" key="1">
    <source>
        <dbReference type="SAM" id="MobiDB-lite"/>
    </source>
</evidence>
<proteinExistence type="predicted"/>